<evidence type="ECO:0000313" key="6">
    <source>
        <dbReference type="Proteomes" id="UP000663829"/>
    </source>
</evidence>
<evidence type="ECO:0000313" key="5">
    <source>
        <dbReference type="EMBL" id="CAF3905200.1"/>
    </source>
</evidence>
<evidence type="ECO:0000256" key="1">
    <source>
        <dbReference type="SAM" id="Phobius"/>
    </source>
</evidence>
<comment type="caution">
    <text evidence="3">The sequence shown here is derived from an EMBL/GenBank/DDBJ whole genome shotgun (WGS) entry which is preliminary data.</text>
</comment>
<proteinExistence type="predicted"/>
<dbReference type="EMBL" id="CAJNOK010005214">
    <property type="protein sequence ID" value="CAF0964755.1"/>
    <property type="molecule type" value="Genomic_DNA"/>
</dbReference>
<dbReference type="AlphaFoldDB" id="A0A814S0I3"/>
<dbReference type="EMBL" id="CAJOBC010006614">
    <property type="protein sequence ID" value="CAF3905200.1"/>
    <property type="molecule type" value="Genomic_DNA"/>
</dbReference>
<dbReference type="Proteomes" id="UP000682733">
    <property type="component" value="Unassembled WGS sequence"/>
</dbReference>
<keyword evidence="1" id="KW-0812">Transmembrane</keyword>
<dbReference type="OrthoDB" id="10029094at2759"/>
<feature type="transmembrane region" description="Helical" evidence="1">
    <location>
        <begin position="16"/>
        <end position="36"/>
    </location>
</feature>
<accession>A0A814S0I3</accession>
<dbReference type="EMBL" id="CAJNOQ010006614">
    <property type="protein sequence ID" value="CAF1141488.1"/>
    <property type="molecule type" value="Genomic_DNA"/>
</dbReference>
<gene>
    <name evidence="3" type="ORF">GPM918_LOCUS20710</name>
    <name evidence="2" type="ORF">OVA965_LOCUS12791</name>
    <name evidence="5" type="ORF">SRO942_LOCUS20707</name>
    <name evidence="4" type="ORF">TMI583_LOCUS12794</name>
</gene>
<evidence type="ECO:0000313" key="3">
    <source>
        <dbReference type="EMBL" id="CAF1141488.1"/>
    </source>
</evidence>
<evidence type="ECO:0000313" key="2">
    <source>
        <dbReference type="EMBL" id="CAF0964755.1"/>
    </source>
</evidence>
<keyword evidence="1" id="KW-0472">Membrane</keyword>
<dbReference type="Proteomes" id="UP000677228">
    <property type="component" value="Unassembled WGS sequence"/>
</dbReference>
<evidence type="ECO:0000313" key="4">
    <source>
        <dbReference type="EMBL" id="CAF3736752.1"/>
    </source>
</evidence>
<reference evidence="3" key="1">
    <citation type="submission" date="2021-02" db="EMBL/GenBank/DDBJ databases">
        <authorList>
            <person name="Nowell W R."/>
        </authorList>
    </citation>
    <scope>NUCLEOTIDE SEQUENCE</scope>
</reference>
<dbReference type="Proteomes" id="UP000663829">
    <property type="component" value="Unassembled WGS sequence"/>
</dbReference>
<dbReference type="Proteomes" id="UP000681722">
    <property type="component" value="Unassembled WGS sequence"/>
</dbReference>
<keyword evidence="6" id="KW-1185">Reference proteome</keyword>
<protein>
    <submittedName>
        <fullName evidence="3">Uncharacterized protein</fullName>
    </submittedName>
</protein>
<sequence length="209" mass="24264">MCHTYIRKLRFCTKTLALLTVITVLLLDMIILYMLVNSQYIVLLRHHLDIRQLIKRSPLIAHCLTGRPRTLHYDEVFQIYKKVVLDNVPGDLFAVLEIGQVDDFPGIPLGTNDTVYKRALTTINPKLTKWLNVTDNATALNDPGGYGKWKICMTMIEEEEKMRAMKYEFIVRTRPDLMIIKELPPVEKWPTDRVLVNPYYECLKDLPAS</sequence>
<keyword evidence="1" id="KW-1133">Transmembrane helix</keyword>
<dbReference type="EMBL" id="CAJOBA010005220">
    <property type="protein sequence ID" value="CAF3736752.1"/>
    <property type="molecule type" value="Genomic_DNA"/>
</dbReference>
<organism evidence="3 6">
    <name type="scientific">Didymodactylos carnosus</name>
    <dbReference type="NCBI Taxonomy" id="1234261"/>
    <lineage>
        <taxon>Eukaryota</taxon>
        <taxon>Metazoa</taxon>
        <taxon>Spiralia</taxon>
        <taxon>Gnathifera</taxon>
        <taxon>Rotifera</taxon>
        <taxon>Eurotatoria</taxon>
        <taxon>Bdelloidea</taxon>
        <taxon>Philodinida</taxon>
        <taxon>Philodinidae</taxon>
        <taxon>Didymodactylos</taxon>
    </lineage>
</organism>
<name>A0A814S0I3_9BILA</name>